<protein>
    <recommendedName>
        <fullName evidence="2">Acyltransferase 3 domain-containing protein</fullName>
    </recommendedName>
</protein>
<feature type="transmembrane region" description="Helical" evidence="1">
    <location>
        <begin position="486"/>
        <end position="508"/>
    </location>
</feature>
<feature type="transmembrane region" description="Helical" evidence="1">
    <location>
        <begin position="447"/>
        <end position="466"/>
    </location>
</feature>
<gene>
    <name evidence="3" type="ORF">A1O3_06041</name>
</gene>
<keyword evidence="1" id="KW-0472">Membrane</keyword>
<feature type="transmembrane region" description="Helical" evidence="1">
    <location>
        <begin position="126"/>
        <end position="147"/>
    </location>
</feature>
<dbReference type="GeneID" id="19170151"/>
<dbReference type="EMBL" id="AMGY01000005">
    <property type="protein sequence ID" value="EXJ82228.1"/>
    <property type="molecule type" value="Genomic_DNA"/>
</dbReference>
<dbReference type="Proteomes" id="UP000019478">
    <property type="component" value="Unassembled WGS sequence"/>
</dbReference>
<accession>W9XPS5</accession>
<evidence type="ECO:0000259" key="2">
    <source>
        <dbReference type="Pfam" id="PF01757"/>
    </source>
</evidence>
<evidence type="ECO:0000313" key="3">
    <source>
        <dbReference type="EMBL" id="EXJ82228.1"/>
    </source>
</evidence>
<dbReference type="AlphaFoldDB" id="W9XPS5"/>
<dbReference type="OrthoDB" id="5819582at2759"/>
<feature type="transmembrane region" description="Helical" evidence="1">
    <location>
        <begin position="173"/>
        <end position="193"/>
    </location>
</feature>
<name>W9XPS5_9EURO</name>
<feature type="transmembrane region" description="Helical" evidence="1">
    <location>
        <begin position="302"/>
        <end position="318"/>
    </location>
</feature>
<feature type="transmembrane region" description="Helical" evidence="1">
    <location>
        <begin position="254"/>
        <end position="273"/>
    </location>
</feature>
<dbReference type="GO" id="GO:0016747">
    <property type="term" value="F:acyltransferase activity, transferring groups other than amino-acyl groups"/>
    <property type="evidence" value="ECO:0007669"/>
    <property type="project" value="InterPro"/>
</dbReference>
<feature type="domain" description="Acyltransferase 3" evidence="2">
    <location>
        <begin position="75"/>
        <end position="496"/>
    </location>
</feature>
<reference evidence="3 4" key="1">
    <citation type="submission" date="2013-03" db="EMBL/GenBank/DDBJ databases">
        <title>The Genome Sequence of Capronia epimyces CBS 606.96.</title>
        <authorList>
            <consortium name="The Broad Institute Genomics Platform"/>
            <person name="Cuomo C."/>
            <person name="de Hoog S."/>
            <person name="Gorbushina A."/>
            <person name="Walker B."/>
            <person name="Young S.K."/>
            <person name="Zeng Q."/>
            <person name="Gargeya S."/>
            <person name="Fitzgerald M."/>
            <person name="Haas B."/>
            <person name="Abouelleil A."/>
            <person name="Allen A.W."/>
            <person name="Alvarado L."/>
            <person name="Arachchi H.M."/>
            <person name="Berlin A.M."/>
            <person name="Chapman S.B."/>
            <person name="Gainer-Dewar J."/>
            <person name="Goldberg J."/>
            <person name="Griggs A."/>
            <person name="Gujja S."/>
            <person name="Hansen M."/>
            <person name="Howarth C."/>
            <person name="Imamovic A."/>
            <person name="Ireland A."/>
            <person name="Larimer J."/>
            <person name="McCowan C."/>
            <person name="Murphy C."/>
            <person name="Pearson M."/>
            <person name="Poon T.W."/>
            <person name="Priest M."/>
            <person name="Roberts A."/>
            <person name="Saif S."/>
            <person name="Shea T."/>
            <person name="Sisk P."/>
            <person name="Sykes S."/>
            <person name="Wortman J."/>
            <person name="Nusbaum C."/>
            <person name="Birren B."/>
        </authorList>
    </citation>
    <scope>NUCLEOTIDE SEQUENCE [LARGE SCALE GENOMIC DNA]</scope>
    <source>
        <strain evidence="3 4">CBS 606.96</strain>
    </source>
</reference>
<dbReference type="RefSeq" id="XP_007734351.1">
    <property type="nucleotide sequence ID" value="XM_007736161.1"/>
</dbReference>
<dbReference type="Pfam" id="PF01757">
    <property type="entry name" value="Acyl_transf_3"/>
    <property type="match status" value="1"/>
</dbReference>
<keyword evidence="4" id="KW-1185">Reference proteome</keyword>
<dbReference type="eggNOG" id="ENOG502RYMZ">
    <property type="taxonomic scope" value="Eukaryota"/>
</dbReference>
<sequence length="533" mass="61972">MEEKSVFVDYDDTTPSPRSLRGAPRHFLSKTLSWLQPANAWKLSKRFAYCFTPQLVRSHYFGDPGFAPKKFPTSYLSGLRGLTAIKVFTFHWTFAFSDLGYKPYGTTERYTHFLELPIIRYVHSGFTAHIFFAVAGYLTSLRIFQLLERHNQQSHSKVMVNISGALFRRAFRLYLPTFIITLIFTHYIHFGFYEHNRPYLDDHEKLFPGVWQEPKPEQLASYYAQLQYWASEMYQLSNVFLPATAYYPLIDQHLWSILAEMRGSLCLYFVLMATTQCRTYVRLAMLCLMTFVFFLWDHWEIWIYMLGSIVAQINVLMGEPEAEKKVATGLFAPPPRFPAASGTVRKSSSVWRYITPATTLRSYLRIIGFWVAFYLLSYPIWGSEPSEEAPGYETLNLLIPAWMERKDKFYANIGTTLLLFLLARSYESTSNWRRLLNSHVAQYLGKISFGLYLTHGPVLHAVGYMIPQYIWWGMGVEGIDTSNTVWFIVLFIGWAINLTLCLSVADVWTREVESRCVKLVKKIEELSFVREST</sequence>
<dbReference type="PANTHER" id="PTHR23028:SF134">
    <property type="entry name" value="PUTATIVE (AFU_ORTHOLOGUE AFUA_4G08520)-RELATED"/>
    <property type="match status" value="1"/>
</dbReference>
<feature type="transmembrane region" description="Helical" evidence="1">
    <location>
        <begin position="362"/>
        <end position="381"/>
    </location>
</feature>
<comment type="caution">
    <text evidence="3">The sequence shown here is derived from an EMBL/GenBank/DDBJ whole genome shotgun (WGS) entry which is preliminary data.</text>
</comment>
<keyword evidence="1" id="KW-0812">Transmembrane</keyword>
<dbReference type="HOGENOM" id="CLU_005679_13_0_1"/>
<keyword evidence="1" id="KW-1133">Transmembrane helix</keyword>
<proteinExistence type="predicted"/>
<feature type="transmembrane region" description="Helical" evidence="1">
    <location>
        <begin position="409"/>
        <end position="426"/>
    </location>
</feature>
<dbReference type="InterPro" id="IPR002656">
    <property type="entry name" value="Acyl_transf_3_dom"/>
</dbReference>
<dbReference type="InterPro" id="IPR050879">
    <property type="entry name" value="Acyltransferase_3"/>
</dbReference>
<organism evidence="3 4">
    <name type="scientific">Capronia epimyces CBS 606.96</name>
    <dbReference type="NCBI Taxonomy" id="1182542"/>
    <lineage>
        <taxon>Eukaryota</taxon>
        <taxon>Fungi</taxon>
        <taxon>Dikarya</taxon>
        <taxon>Ascomycota</taxon>
        <taxon>Pezizomycotina</taxon>
        <taxon>Eurotiomycetes</taxon>
        <taxon>Chaetothyriomycetidae</taxon>
        <taxon>Chaetothyriales</taxon>
        <taxon>Herpotrichiellaceae</taxon>
        <taxon>Capronia</taxon>
    </lineage>
</organism>
<dbReference type="PANTHER" id="PTHR23028">
    <property type="entry name" value="ACETYLTRANSFERASE"/>
    <property type="match status" value="1"/>
</dbReference>
<feature type="transmembrane region" description="Helical" evidence="1">
    <location>
        <begin position="280"/>
        <end position="296"/>
    </location>
</feature>
<evidence type="ECO:0000313" key="4">
    <source>
        <dbReference type="Proteomes" id="UP000019478"/>
    </source>
</evidence>
<evidence type="ECO:0000256" key="1">
    <source>
        <dbReference type="SAM" id="Phobius"/>
    </source>
</evidence>